<proteinExistence type="predicted"/>
<evidence type="ECO:0000313" key="1">
    <source>
        <dbReference type="EnsemblMetazoa" id="G15690.1:cds"/>
    </source>
</evidence>
<evidence type="ECO:0000313" key="2">
    <source>
        <dbReference type="Proteomes" id="UP000005408"/>
    </source>
</evidence>
<reference evidence="1" key="1">
    <citation type="submission" date="2022-08" db="UniProtKB">
        <authorList>
            <consortium name="EnsemblMetazoa"/>
        </authorList>
    </citation>
    <scope>IDENTIFICATION</scope>
    <source>
        <strain evidence="1">05x7-T-G4-1.051#20</strain>
    </source>
</reference>
<keyword evidence="2" id="KW-1185">Reference proteome</keyword>
<dbReference type="PANTHER" id="PTHR33480:SF1">
    <property type="entry name" value="TYR RECOMBINASE DOMAIN-CONTAINING PROTEIN"/>
    <property type="match status" value="1"/>
</dbReference>
<accession>A0A8W8IUW0</accession>
<organism evidence="1 2">
    <name type="scientific">Magallana gigas</name>
    <name type="common">Pacific oyster</name>
    <name type="synonym">Crassostrea gigas</name>
    <dbReference type="NCBI Taxonomy" id="29159"/>
    <lineage>
        <taxon>Eukaryota</taxon>
        <taxon>Metazoa</taxon>
        <taxon>Spiralia</taxon>
        <taxon>Lophotrochozoa</taxon>
        <taxon>Mollusca</taxon>
        <taxon>Bivalvia</taxon>
        <taxon>Autobranchia</taxon>
        <taxon>Pteriomorphia</taxon>
        <taxon>Ostreida</taxon>
        <taxon>Ostreoidea</taxon>
        <taxon>Ostreidae</taxon>
        <taxon>Magallana</taxon>
    </lineage>
</organism>
<sequence>MREAARLLLNARDLLDSNLSMSDLLRPENFDNVAMGALITASSGFDDEEDMQAPSTVKRLGYKIKRMLGAKWAEGIKSKDEAAANDSKSFVKLMKLEWSTKVTKLATFTLQSSIRVKDYVRRQQSITNMIRSMRAELSVLEQKLLESQDLIEVRGKLGRGVPVIVPNDTKRILEYLASADV</sequence>
<dbReference type="Proteomes" id="UP000005408">
    <property type="component" value="Unassembled WGS sequence"/>
</dbReference>
<dbReference type="PANTHER" id="PTHR33480">
    <property type="entry name" value="SET DOMAIN-CONTAINING PROTEIN-RELATED"/>
    <property type="match status" value="1"/>
</dbReference>
<protein>
    <submittedName>
        <fullName evidence="1">Uncharacterized protein</fullName>
    </submittedName>
</protein>
<dbReference type="AlphaFoldDB" id="A0A8W8IUW0"/>
<dbReference type="EnsemblMetazoa" id="G15690.1">
    <property type="protein sequence ID" value="G15690.1:cds"/>
    <property type="gene ID" value="G15690"/>
</dbReference>
<name>A0A8W8IUW0_MAGGI</name>